<dbReference type="RefSeq" id="WP_251608356.1">
    <property type="nucleotide sequence ID" value="NZ_JAMQJY010000001.1"/>
</dbReference>
<reference evidence="1" key="1">
    <citation type="submission" date="2022-06" db="EMBL/GenBank/DDBJ databases">
        <title>Alkalicoccobacillus porphyridii sp. nov., isolated from a marine red alga, Porphyridium purpureum and reclassification of Shouchella plakortidis and Shouchella gibsonii as Alkalicoccobacillus plakortidis comb. nov. and Alkalicoccobacillus gibsonii comb. nov.</title>
        <authorList>
            <person name="Kim K.H."/>
            <person name="Lee J.K."/>
            <person name="Han D.M."/>
            <person name="Baek J.H."/>
            <person name="Jeon C.O."/>
        </authorList>
    </citation>
    <scope>NUCLEOTIDE SEQUENCE</scope>
    <source>
        <strain evidence="1">DSM 19153</strain>
    </source>
</reference>
<gene>
    <name evidence="1" type="ORF">NDM98_13180</name>
</gene>
<organism evidence="1 2">
    <name type="scientific">Alkalicoccobacillus plakortidis</name>
    <dbReference type="NCBI Taxonomy" id="444060"/>
    <lineage>
        <taxon>Bacteria</taxon>
        <taxon>Bacillati</taxon>
        <taxon>Bacillota</taxon>
        <taxon>Bacilli</taxon>
        <taxon>Bacillales</taxon>
        <taxon>Bacillaceae</taxon>
        <taxon>Alkalicoccobacillus</taxon>
    </lineage>
</organism>
<accession>A0ABT0XM00</accession>
<comment type="caution">
    <text evidence="1">The sequence shown here is derived from an EMBL/GenBank/DDBJ whole genome shotgun (WGS) entry which is preliminary data.</text>
</comment>
<evidence type="ECO:0000313" key="2">
    <source>
        <dbReference type="Proteomes" id="UP001203665"/>
    </source>
</evidence>
<proteinExistence type="predicted"/>
<name>A0ABT0XM00_9BACI</name>
<dbReference type="Proteomes" id="UP001203665">
    <property type="component" value="Unassembled WGS sequence"/>
</dbReference>
<keyword evidence="2" id="KW-1185">Reference proteome</keyword>
<protein>
    <submittedName>
        <fullName evidence="1">Uncharacterized protein</fullName>
    </submittedName>
</protein>
<evidence type="ECO:0000313" key="1">
    <source>
        <dbReference type="EMBL" id="MCM2676348.1"/>
    </source>
</evidence>
<dbReference type="EMBL" id="JAMQJY010000001">
    <property type="protein sequence ID" value="MCM2676348.1"/>
    <property type="molecule type" value="Genomic_DNA"/>
</dbReference>
<sequence>MKKAEAMDHQLHTLDHPITSADIQSIVSSVYQINLDKLPILPTEARGTVFSPGTTSEEAIATHLAQHSGELGGVQIRQIINNIFGVNLDAISALDGARISLFSKGQWVVQQETDLFVVWTGEGDIDVKVYPTSYFAEQSGASALPKELKDSLTAIGYLYDESTGGCYYENPSGDAVPDEFKGRTMGAILQVIKESYSQM</sequence>